<evidence type="ECO:0000313" key="2">
    <source>
        <dbReference type="Proteomes" id="UP000561681"/>
    </source>
</evidence>
<dbReference type="Proteomes" id="UP000561681">
    <property type="component" value="Unassembled WGS sequence"/>
</dbReference>
<gene>
    <name evidence="1" type="ORF">HNP37_004667</name>
</gene>
<protein>
    <submittedName>
        <fullName evidence="1">Uncharacterized protein</fullName>
    </submittedName>
</protein>
<organism evidence="1 2">
    <name type="scientific">Flavobacterium nitrogenifigens</name>
    <dbReference type="NCBI Taxonomy" id="1617283"/>
    <lineage>
        <taxon>Bacteria</taxon>
        <taxon>Pseudomonadati</taxon>
        <taxon>Bacteroidota</taxon>
        <taxon>Flavobacteriia</taxon>
        <taxon>Flavobacteriales</taxon>
        <taxon>Flavobacteriaceae</taxon>
        <taxon>Flavobacterium</taxon>
    </lineage>
</organism>
<comment type="caution">
    <text evidence="1">The sequence shown here is derived from an EMBL/GenBank/DDBJ whole genome shotgun (WGS) entry which is preliminary data.</text>
</comment>
<keyword evidence="2" id="KW-1185">Reference proteome</keyword>
<dbReference type="AlphaFoldDB" id="A0A7W7J2U0"/>
<dbReference type="RefSeq" id="WP_184167917.1">
    <property type="nucleotide sequence ID" value="NZ_JACHLD010000011.1"/>
</dbReference>
<dbReference type="EMBL" id="JACHLD010000011">
    <property type="protein sequence ID" value="MBB4804570.1"/>
    <property type="molecule type" value="Genomic_DNA"/>
</dbReference>
<accession>A0A7W7J2U0</accession>
<name>A0A7W7J2U0_9FLAO</name>
<proteinExistence type="predicted"/>
<evidence type="ECO:0000313" key="1">
    <source>
        <dbReference type="EMBL" id="MBB4804570.1"/>
    </source>
</evidence>
<sequence>MDLQLLRQAAETWNNTIAALNNQEKEGLNELDQHIHMIDLHHLDFKSDAIKIASIISQLSKNNLYNQEIIALIYNFYIDGGHHEKAYDYIKNAEKHLNGLTEKIEPKIEMLINDAFSTKLESSLQGSFSQILTLSPESLVRIVPTQLNDKRVLDEFILNEFVQTVKIIKEKIDGLSQITFEDKYNDLLLAILRLRLPIWGWEISDQARIGKSPTKKGAGESDLIIRAGGNIIALVEALVLGKRNRTSTQKHIKKTTTYADFVERYYMIIYYTGTAVGFDKTWESYKDDASLTSFTKDFEFDAARGYVDLTAKFPNTKSMRIAKSFHGDREFFHLFIDLSR</sequence>
<reference evidence="1 2" key="1">
    <citation type="submission" date="2020-08" db="EMBL/GenBank/DDBJ databases">
        <title>Functional genomics of gut bacteria from endangered species of beetles.</title>
        <authorList>
            <person name="Carlos-Shanley C."/>
        </authorList>
    </citation>
    <scope>NUCLEOTIDE SEQUENCE [LARGE SCALE GENOMIC DNA]</scope>
    <source>
        <strain evidence="1 2">S00142</strain>
    </source>
</reference>